<dbReference type="EMBL" id="MT144836">
    <property type="protein sequence ID" value="QJI00202.1"/>
    <property type="molecule type" value="Genomic_DNA"/>
</dbReference>
<protein>
    <submittedName>
        <fullName evidence="2">Putative portal protein</fullName>
    </submittedName>
</protein>
<accession>A0A6M3XQP3</accession>
<dbReference type="InterPro" id="IPR006427">
    <property type="entry name" value="Portal_HK97"/>
</dbReference>
<evidence type="ECO:0000313" key="2">
    <source>
        <dbReference type="EMBL" id="QJI00202.1"/>
    </source>
</evidence>
<proteinExistence type="predicted"/>
<dbReference type="AlphaFoldDB" id="A0A6M3XQP3"/>
<dbReference type="Pfam" id="PF04860">
    <property type="entry name" value="Phage_portal"/>
    <property type="match status" value="1"/>
</dbReference>
<name>A0A6M3XQP3_9ZZZZ</name>
<reference evidence="2" key="1">
    <citation type="submission" date="2020-03" db="EMBL/GenBank/DDBJ databases">
        <title>The deep terrestrial virosphere.</title>
        <authorList>
            <person name="Holmfeldt K."/>
            <person name="Nilsson E."/>
            <person name="Simone D."/>
            <person name="Lopez-Fernandez M."/>
            <person name="Wu X."/>
            <person name="de Brujin I."/>
            <person name="Lundin D."/>
            <person name="Andersson A."/>
            <person name="Bertilsson S."/>
            <person name="Dopson M."/>
        </authorList>
    </citation>
    <scope>NUCLEOTIDE SEQUENCE</scope>
    <source>
        <strain evidence="2">TM448B01878</strain>
    </source>
</reference>
<dbReference type="InterPro" id="IPR006944">
    <property type="entry name" value="Phage/GTA_portal"/>
</dbReference>
<dbReference type="NCBIfam" id="TIGR01537">
    <property type="entry name" value="portal_HK97"/>
    <property type="match status" value="1"/>
</dbReference>
<evidence type="ECO:0000256" key="1">
    <source>
        <dbReference type="SAM" id="MobiDB-lite"/>
    </source>
</evidence>
<organism evidence="2">
    <name type="scientific">viral metagenome</name>
    <dbReference type="NCBI Taxonomy" id="1070528"/>
    <lineage>
        <taxon>unclassified sequences</taxon>
        <taxon>metagenomes</taxon>
        <taxon>organismal metagenomes</taxon>
    </lineage>
</organism>
<sequence>MSIYSRIKRIWAATWGPEDDRWYFPGGSFYGGLTPTQAGVSIDSNTAMQLMTVHNCVKVLSQSIAQLPLHLMAQNGDMKEKATEHYLYRLLHDQPNSWMTASEFWGMAVAHISLRGNFYAYKMGIPGRPIIELIPIKAEAVQEVIQETDYSLSYKILVPTQKSSSAYGEGAPVGGEFKIIPGNKIMHLRGLVLNGFTGINPIQYARESIGQGMASEQFVSRFFGKGMHPGAVFKHPLSLSAPAHKNLKENLQKKYEGLGKSWEFMLIDEAMEVTFPDIKLVDSQFLEIGKFNQAQICGMFRVPLMLVQSGDKAPTYRSAEQFMLAFVTHALTPIVVNIEQAIKRDLLTEPEKKKYYPKFAMAGLLRGDMKSRFDAYAIAIDKEIYNPNEARAMEDMNPYIGGEIYRTRTSTTKKTKPDSKESNLGGGDQ</sequence>
<gene>
    <name evidence="2" type="ORF">TM448B01878_0008</name>
</gene>
<feature type="region of interest" description="Disordered" evidence="1">
    <location>
        <begin position="407"/>
        <end position="429"/>
    </location>
</feature>